<dbReference type="InterPro" id="IPR010662">
    <property type="entry name" value="RBBP9/YdeN"/>
</dbReference>
<proteinExistence type="predicted"/>
<dbReference type="AlphaFoldDB" id="A0A848LF00"/>
<comment type="caution">
    <text evidence="1">The sequence shown here is derived from an EMBL/GenBank/DDBJ whole genome shotgun (WGS) entry which is preliminary data.</text>
</comment>
<gene>
    <name evidence="1" type="ORF">HG543_11615</name>
</gene>
<name>A0A848LF00_9BACT</name>
<dbReference type="InterPro" id="IPR029058">
    <property type="entry name" value="AB_hydrolase_fold"/>
</dbReference>
<evidence type="ECO:0000313" key="1">
    <source>
        <dbReference type="EMBL" id="NMO15493.1"/>
    </source>
</evidence>
<evidence type="ECO:0000313" key="2">
    <source>
        <dbReference type="Proteomes" id="UP000518300"/>
    </source>
</evidence>
<keyword evidence="1" id="KW-0378">Hydrolase</keyword>
<accession>A0A848LF00</accession>
<protein>
    <submittedName>
        <fullName evidence="1">Alpha/beta hydrolase</fullName>
    </submittedName>
</protein>
<dbReference type="SUPFAM" id="SSF53474">
    <property type="entry name" value="alpha/beta-Hydrolases"/>
    <property type="match status" value="1"/>
</dbReference>
<dbReference type="RefSeq" id="WP_169344782.1">
    <property type="nucleotide sequence ID" value="NZ_JABBJJ010000040.1"/>
</dbReference>
<keyword evidence="2" id="KW-1185">Reference proteome</keyword>
<organism evidence="1 2">
    <name type="scientific">Pyxidicoccus fallax</name>
    <dbReference type="NCBI Taxonomy" id="394095"/>
    <lineage>
        <taxon>Bacteria</taxon>
        <taxon>Pseudomonadati</taxon>
        <taxon>Myxococcota</taxon>
        <taxon>Myxococcia</taxon>
        <taxon>Myxococcales</taxon>
        <taxon>Cystobacterineae</taxon>
        <taxon>Myxococcaceae</taxon>
        <taxon>Pyxidicoccus</taxon>
    </lineage>
</organism>
<reference evidence="1 2" key="1">
    <citation type="submission" date="2020-04" db="EMBL/GenBank/DDBJ databases">
        <title>Draft genome of Pyxidicoccus fallax type strain.</title>
        <authorList>
            <person name="Whitworth D.E."/>
        </authorList>
    </citation>
    <scope>NUCLEOTIDE SEQUENCE [LARGE SCALE GENOMIC DNA]</scope>
    <source>
        <strain evidence="1 2">DSM 14698</strain>
    </source>
</reference>
<sequence>MPTAVSPTVFILPGLYNSGPEHWQTHWERERRDCRRIEQAEWNTPRLRDWVATLERAVSEAPGPVVLVAHSLACILVASWAATHPESHGKVRGALLVAPSDTEAPGFPKGTEGFAPMPRQRLPFPSVVVASTNDAFISMERITGLAADWGARLVNVGAKHHLGSAARLGSWAEGQALLEELLGTA</sequence>
<dbReference type="EMBL" id="JABBJJ010000040">
    <property type="protein sequence ID" value="NMO15493.1"/>
    <property type="molecule type" value="Genomic_DNA"/>
</dbReference>
<dbReference type="Pfam" id="PF06821">
    <property type="entry name" value="Ser_hydrolase"/>
    <property type="match status" value="1"/>
</dbReference>
<dbReference type="Proteomes" id="UP000518300">
    <property type="component" value="Unassembled WGS sequence"/>
</dbReference>
<dbReference type="GO" id="GO:0016787">
    <property type="term" value="F:hydrolase activity"/>
    <property type="evidence" value="ECO:0007669"/>
    <property type="project" value="UniProtKB-KW"/>
</dbReference>
<dbReference type="Gene3D" id="3.40.50.1820">
    <property type="entry name" value="alpha/beta hydrolase"/>
    <property type="match status" value="1"/>
</dbReference>